<dbReference type="FunFam" id="3.40.50.300:FF:000225">
    <property type="entry name" value="Thymidylate kinase"/>
    <property type="match status" value="1"/>
</dbReference>
<keyword evidence="8 11" id="KW-0067">ATP-binding</keyword>
<evidence type="ECO:0000313" key="13">
    <source>
        <dbReference type="EMBL" id="GAV22939.1"/>
    </source>
</evidence>
<dbReference type="AlphaFoldDB" id="A0A1L8CVR4"/>
<dbReference type="NCBIfam" id="TIGR00041">
    <property type="entry name" value="DTMP_kinase"/>
    <property type="match status" value="1"/>
</dbReference>
<feature type="domain" description="Thymidylate kinase-like" evidence="12">
    <location>
        <begin position="8"/>
        <end position="191"/>
    </location>
</feature>
<dbReference type="Proteomes" id="UP000187485">
    <property type="component" value="Unassembled WGS sequence"/>
</dbReference>
<keyword evidence="7 11" id="KW-0418">Kinase</keyword>
<evidence type="ECO:0000256" key="9">
    <source>
        <dbReference type="ARBA" id="ARBA00048743"/>
    </source>
</evidence>
<comment type="function">
    <text evidence="10 11">Phosphorylation of dTMP to form dTDP in both de novo and salvage pathways of dTTP synthesis.</text>
</comment>
<evidence type="ECO:0000259" key="12">
    <source>
        <dbReference type="Pfam" id="PF02223"/>
    </source>
</evidence>
<dbReference type="CDD" id="cd01672">
    <property type="entry name" value="TMPK"/>
    <property type="match status" value="1"/>
</dbReference>
<dbReference type="InterPro" id="IPR018095">
    <property type="entry name" value="Thymidylate_kin_CS"/>
</dbReference>
<evidence type="ECO:0000256" key="10">
    <source>
        <dbReference type="ARBA" id="ARBA00057735"/>
    </source>
</evidence>
<accession>A0A1L8CVR4</accession>
<dbReference type="InterPro" id="IPR018094">
    <property type="entry name" value="Thymidylate_kinase"/>
</dbReference>
<dbReference type="GO" id="GO:0005829">
    <property type="term" value="C:cytosol"/>
    <property type="evidence" value="ECO:0007669"/>
    <property type="project" value="TreeGrafter"/>
</dbReference>
<evidence type="ECO:0000313" key="14">
    <source>
        <dbReference type="Proteomes" id="UP000187485"/>
    </source>
</evidence>
<keyword evidence="14" id="KW-1185">Reference proteome</keyword>
<dbReference type="HAMAP" id="MF_00165">
    <property type="entry name" value="Thymidylate_kinase"/>
    <property type="match status" value="1"/>
</dbReference>
<dbReference type="EC" id="2.7.4.9" evidence="2 11"/>
<dbReference type="GO" id="GO:0005524">
    <property type="term" value="F:ATP binding"/>
    <property type="evidence" value="ECO:0007669"/>
    <property type="project" value="UniProtKB-UniRule"/>
</dbReference>
<proteinExistence type="inferred from homology"/>
<dbReference type="PANTHER" id="PTHR10344">
    <property type="entry name" value="THYMIDYLATE KINASE"/>
    <property type="match status" value="1"/>
</dbReference>
<protein>
    <recommendedName>
        <fullName evidence="3 11">Thymidylate kinase</fullName>
        <ecNumber evidence="2 11">2.7.4.9</ecNumber>
    </recommendedName>
    <alternativeName>
        <fullName evidence="11">dTMP kinase</fullName>
    </alternativeName>
</protein>
<dbReference type="PROSITE" id="PS01331">
    <property type="entry name" value="THYMIDYLATE_KINASE"/>
    <property type="match status" value="1"/>
</dbReference>
<dbReference type="GO" id="GO:0006227">
    <property type="term" value="P:dUDP biosynthetic process"/>
    <property type="evidence" value="ECO:0007669"/>
    <property type="project" value="TreeGrafter"/>
</dbReference>
<dbReference type="GO" id="GO:0004798">
    <property type="term" value="F:dTMP kinase activity"/>
    <property type="evidence" value="ECO:0007669"/>
    <property type="project" value="UniProtKB-UniRule"/>
</dbReference>
<dbReference type="Pfam" id="PF02223">
    <property type="entry name" value="Thymidylate_kin"/>
    <property type="match status" value="1"/>
</dbReference>
<comment type="catalytic activity">
    <reaction evidence="9 11">
        <text>dTMP + ATP = dTDP + ADP</text>
        <dbReference type="Rhea" id="RHEA:13517"/>
        <dbReference type="ChEBI" id="CHEBI:30616"/>
        <dbReference type="ChEBI" id="CHEBI:58369"/>
        <dbReference type="ChEBI" id="CHEBI:63528"/>
        <dbReference type="ChEBI" id="CHEBI:456216"/>
        <dbReference type="EC" id="2.7.4.9"/>
    </reaction>
</comment>
<evidence type="ECO:0000256" key="1">
    <source>
        <dbReference type="ARBA" id="ARBA00009776"/>
    </source>
</evidence>
<evidence type="ECO:0000256" key="8">
    <source>
        <dbReference type="ARBA" id="ARBA00022840"/>
    </source>
</evidence>
<dbReference type="Gene3D" id="3.40.50.300">
    <property type="entry name" value="P-loop containing nucleotide triphosphate hydrolases"/>
    <property type="match status" value="1"/>
</dbReference>
<dbReference type="PANTHER" id="PTHR10344:SF4">
    <property type="entry name" value="UMP-CMP KINASE 2, MITOCHONDRIAL"/>
    <property type="match status" value="1"/>
</dbReference>
<feature type="binding site" evidence="11">
    <location>
        <begin position="10"/>
        <end position="17"/>
    </location>
    <ligand>
        <name>ATP</name>
        <dbReference type="ChEBI" id="CHEBI:30616"/>
    </ligand>
</feature>
<sequence length="203" mass="23557">MRGKFITIEGIEGSGKTTQIKYIEEYLKEKNIPHLITREPGGTVLGKKIRELLLNPGYKVVPEAEILLYLADRAQHVGEKIIPHLEKGVWVISDRYFDSTLAYQGYGRGFDINLLKTFITFATRGLVPDLTILIDVPPEEGLARIKKRGEFDRLEREALEFHRRVREGFLEIAKDYRFRRVDGQKKPKEIFLEIKRFLEELNG</sequence>
<evidence type="ECO:0000256" key="3">
    <source>
        <dbReference type="ARBA" id="ARBA00017144"/>
    </source>
</evidence>
<comment type="similarity">
    <text evidence="1 11">Belongs to the thymidylate kinase family.</text>
</comment>
<evidence type="ECO:0000256" key="2">
    <source>
        <dbReference type="ARBA" id="ARBA00012980"/>
    </source>
</evidence>
<evidence type="ECO:0000256" key="7">
    <source>
        <dbReference type="ARBA" id="ARBA00022777"/>
    </source>
</evidence>
<comment type="caution">
    <text evidence="13">The sequence shown here is derived from an EMBL/GenBank/DDBJ whole genome shotgun (WGS) entry which is preliminary data.</text>
</comment>
<gene>
    <name evidence="11" type="primary">tmk</name>
    <name evidence="13" type="ORF">cpu_14490</name>
</gene>
<keyword evidence="4 11" id="KW-0808">Transferase</keyword>
<organism evidence="13 14">
    <name type="scientific">Carboxydothermus pertinax</name>
    <dbReference type="NCBI Taxonomy" id="870242"/>
    <lineage>
        <taxon>Bacteria</taxon>
        <taxon>Bacillati</taxon>
        <taxon>Bacillota</taxon>
        <taxon>Clostridia</taxon>
        <taxon>Thermoanaerobacterales</taxon>
        <taxon>Thermoanaerobacteraceae</taxon>
        <taxon>Carboxydothermus</taxon>
    </lineage>
</organism>
<keyword evidence="6 11" id="KW-0547">Nucleotide-binding</keyword>
<dbReference type="RefSeq" id="WP_075859387.1">
    <property type="nucleotide sequence ID" value="NZ_BDJK01000020.1"/>
</dbReference>
<dbReference type="EMBL" id="BDJK01000020">
    <property type="protein sequence ID" value="GAV22939.1"/>
    <property type="molecule type" value="Genomic_DNA"/>
</dbReference>
<evidence type="ECO:0000256" key="6">
    <source>
        <dbReference type="ARBA" id="ARBA00022741"/>
    </source>
</evidence>
<dbReference type="GO" id="GO:0006235">
    <property type="term" value="P:dTTP biosynthetic process"/>
    <property type="evidence" value="ECO:0007669"/>
    <property type="project" value="UniProtKB-UniRule"/>
</dbReference>
<evidence type="ECO:0000256" key="4">
    <source>
        <dbReference type="ARBA" id="ARBA00022679"/>
    </source>
</evidence>
<evidence type="ECO:0000256" key="11">
    <source>
        <dbReference type="HAMAP-Rule" id="MF_00165"/>
    </source>
</evidence>
<keyword evidence="5 11" id="KW-0545">Nucleotide biosynthesis</keyword>
<evidence type="ECO:0000256" key="5">
    <source>
        <dbReference type="ARBA" id="ARBA00022727"/>
    </source>
</evidence>
<reference evidence="14" key="1">
    <citation type="submission" date="2016-12" db="EMBL/GenBank/DDBJ databases">
        <title>Draft Genome Sequences od Carboxydothermus pertinax and islandicus, Hydrogenogenic Carboxydotrophic Bacteria.</title>
        <authorList>
            <person name="Fukuyama Y."/>
            <person name="Ohmae K."/>
            <person name="Yoneda Y."/>
            <person name="Yoshida T."/>
            <person name="Sako Y."/>
        </authorList>
    </citation>
    <scope>NUCLEOTIDE SEQUENCE [LARGE SCALE GENOMIC DNA]</scope>
    <source>
        <strain evidence="14">Ug1</strain>
    </source>
</reference>
<dbReference type="InterPro" id="IPR039430">
    <property type="entry name" value="Thymidylate_kin-like_dom"/>
</dbReference>
<dbReference type="STRING" id="870242.cpu_14490"/>
<name>A0A1L8CVR4_9THEO</name>
<dbReference type="GO" id="GO:0006233">
    <property type="term" value="P:dTDP biosynthetic process"/>
    <property type="evidence" value="ECO:0007669"/>
    <property type="project" value="InterPro"/>
</dbReference>
<dbReference type="SUPFAM" id="SSF52540">
    <property type="entry name" value="P-loop containing nucleoside triphosphate hydrolases"/>
    <property type="match status" value="1"/>
</dbReference>
<dbReference type="InterPro" id="IPR027417">
    <property type="entry name" value="P-loop_NTPase"/>
</dbReference>
<dbReference type="OrthoDB" id="9774907at2"/>